<dbReference type="Proteomes" id="UP001195724">
    <property type="component" value="Unassembled WGS sequence"/>
</dbReference>
<feature type="compositionally biased region" description="Basic and acidic residues" evidence="1">
    <location>
        <begin position="71"/>
        <end position="84"/>
    </location>
</feature>
<evidence type="ECO:0000313" key="2">
    <source>
        <dbReference type="EMBL" id="MBM7809502.1"/>
    </source>
</evidence>
<gene>
    <name evidence="2" type="ORF">JOE68_000367</name>
</gene>
<evidence type="ECO:0000313" key="3">
    <source>
        <dbReference type="Proteomes" id="UP001195724"/>
    </source>
</evidence>
<feature type="region of interest" description="Disordered" evidence="1">
    <location>
        <begin position="148"/>
        <end position="199"/>
    </location>
</feature>
<accession>A0ABS2RZV7</accession>
<feature type="region of interest" description="Disordered" evidence="1">
    <location>
        <begin position="1"/>
        <end position="84"/>
    </location>
</feature>
<dbReference type="RefSeq" id="WP_204840604.1">
    <property type="nucleotide sequence ID" value="NZ_JAFBCL010000001.1"/>
</dbReference>
<name>A0ABS2RZV7_9PSEU</name>
<dbReference type="EMBL" id="JAFBCL010000001">
    <property type="protein sequence ID" value="MBM7809502.1"/>
    <property type="molecule type" value="Genomic_DNA"/>
</dbReference>
<sequence length="199" mass="20804">MTTHTATRPDTDAVITGAGPNSPVPTGEPTPAVARPTVLGTPPQDGALPTLPVPRRRPGEAPEADVGAEALRGHETRGSTRPDDHASVGVLWPAALHRAERGVCAFGAFHPALYRITMIEWGDTGLTDTDAMPLDELRAAARRVLGIDLPMSDHPPPVADRGPPTDHRPELAAGVGDRGQRPGSTAGDRPTVTARTSGW</sequence>
<comment type="caution">
    <text evidence="2">The sequence shown here is derived from an EMBL/GenBank/DDBJ whole genome shotgun (WGS) entry which is preliminary data.</text>
</comment>
<keyword evidence="3" id="KW-1185">Reference proteome</keyword>
<evidence type="ECO:0000256" key="1">
    <source>
        <dbReference type="SAM" id="MobiDB-lite"/>
    </source>
</evidence>
<dbReference type="Gene3D" id="3.30.70.2450">
    <property type="match status" value="1"/>
</dbReference>
<proteinExistence type="predicted"/>
<protein>
    <submittedName>
        <fullName evidence="2">Uncharacterized protein</fullName>
    </submittedName>
</protein>
<reference evidence="2 3" key="1">
    <citation type="submission" date="2021-01" db="EMBL/GenBank/DDBJ databases">
        <title>Sequencing the genomes of 1000 actinobacteria strains.</title>
        <authorList>
            <person name="Klenk H.-P."/>
        </authorList>
    </citation>
    <scope>NUCLEOTIDE SEQUENCE [LARGE SCALE GENOMIC DNA]</scope>
    <source>
        <strain evidence="2 3">DSM 44581</strain>
    </source>
</reference>
<organism evidence="2 3">
    <name type="scientific">Saccharothrix algeriensis</name>
    <dbReference type="NCBI Taxonomy" id="173560"/>
    <lineage>
        <taxon>Bacteria</taxon>
        <taxon>Bacillati</taxon>
        <taxon>Actinomycetota</taxon>
        <taxon>Actinomycetes</taxon>
        <taxon>Pseudonocardiales</taxon>
        <taxon>Pseudonocardiaceae</taxon>
        <taxon>Saccharothrix</taxon>
    </lineage>
</organism>